<dbReference type="EMBL" id="CP033614">
    <property type="protein sequence ID" value="AYV55421.1"/>
    <property type="molecule type" value="Genomic_DNA"/>
</dbReference>
<evidence type="ECO:0000313" key="2">
    <source>
        <dbReference type="EMBL" id="AYV55421.1"/>
    </source>
</evidence>
<name>A0AAD0XQ53_9LEPT</name>
<reference evidence="2 3" key="1">
    <citation type="submission" date="2018-11" db="EMBL/GenBank/DDBJ databases">
        <title>Complete genome sequence of Leptospira kmetyi isolate LS 001/16 from soil sample associated with a leptospirosis patient in Kelantan.</title>
        <authorList>
            <person name="Muhammad Yusoff F."/>
            <person name="Muhammad Yusoff S."/>
            <person name="Ahmad M.N."/>
            <person name="Yusof N.Y."/>
            <person name="Aziah I."/>
        </authorList>
    </citation>
    <scope>NUCLEOTIDE SEQUENCE [LARGE SCALE GENOMIC DNA]</scope>
    <source>
        <strain evidence="2 3">LS 001/16</strain>
    </source>
</reference>
<dbReference type="RefSeq" id="WP_123179446.1">
    <property type="nucleotide sequence ID" value="NZ_CP033614.1"/>
</dbReference>
<keyword evidence="1" id="KW-0812">Transmembrane</keyword>
<accession>A0AAD0XQ53</accession>
<keyword evidence="1" id="KW-1133">Transmembrane helix</keyword>
<evidence type="ECO:0000313" key="3">
    <source>
        <dbReference type="Proteomes" id="UP000276407"/>
    </source>
</evidence>
<sequence length="221" mass="26107">MDISDLALRLIIVLIPGFLTTLIFRYLSTHKDYSNFYFIVLSSVFGLFNYLFLEFGYQIWFLFRNLYFWFMNKEPIPESRLFVSLWKSLMDRSFKVETSEIVFASLIALGAALFYTWIYQKKIILRFANVRLRLTNKSGDDDIWSHYLNSKDVTWVWIRDFNHSLTYFGVIRAFSDSGTKRELLLSDVSVYALGGKKELYSLNSAYLSLMDGMYSIEQPKY</sequence>
<proteinExistence type="predicted"/>
<dbReference type="KEGG" id="lkm:EFP84_07785"/>
<feature type="transmembrane region" description="Helical" evidence="1">
    <location>
        <begin position="36"/>
        <end position="63"/>
    </location>
</feature>
<dbReference type="AlphaFoldDB" id="A0AAD0XQ53"/>
<feature type="transmembrane region" description="Helical" evidence="1">
    <location>
        <begin position="6"/>
        <end position="24"/>
    </location>
</feature>
<evidence type="ECO:0000256" key="1">
    <source>
        <dbReference type="SAM" id="Phobius"/>
    </source>
</evidence>
<organism evidence="2 3">
    <name type="scientific">Leptospira kmetyi</name>
    <dbReference type="NCBI Taxonomy" id="408139"/>
    <lineage>
        <taxon>Bacteria</taxon>
        <taxon>Pseudomonadati</taxon>
        <taxon>Spirochaetota</taxon>
        <taxon>Spirochaetia</taxon>
        <taxon>Leptospirales</taxon>
        <taxon>Leptospiraceae</taxon>
        <taxon>Leptospira</taxon>
    </lineage>
</organism>
<protein>
    <submittedName>
        <fullName evidence="2">Uncharacterized protein</fullName>
    </submittedName>
</protein>
<gene>
    <name evidence="2" type="ORF">EFP84_07785</name>
</gene>
<keyword evidence="1" id="KW-0472">Membrane</keyword>
<dbReference type="Proteomes" id="UP000276407">
    <property type="component" value="Chromosome 1"/>
</dbReference>
<feature type="transmembrane region" description="Helical" evidence="1">
    <location>
        <begin position="101"/>
        <end position="119"/>
    </location>
</feature>